<organism evidence="2 3">
    <name type="scientific">Neobacillus kokaensis</name>
    <dbReference type="NCBI Taxonomy" id="2759023"/>
    <lineage>
        <taxon>Bacteria</taxon>
        <taxon>Bacillati</taxon>
        <taxon>Bacillota</taxon>
        <taxon>Bacilli</taxon>
        <taxon>Bacillales</taxon>
        <taxon>Bacillaceae</taxon>
        <taxon>Neobacillus</taxon>
    </lineage>
</organism>
<dbReference type="EMBL" id="BNDS01000016">
    <property type="protein sequence ID" value="GHH99837.1"/>
    <property type="molecule type" value="Genomic_DNA"/>
</dbReference>
<evidence type="ECO:0000313" key="2">
    <source>
        <dbReference type="EMBL" id="GHH99837.1"/>
    </source>
</evidence>
<proteinExistence type="predicted"/>
<reference evidence="2 3" key="1">
    <citation type="journal article" date="2022" name="Int. J. Syst. Evol. Microbiol.">
        <title>Neobacillus kokaensis sp. nov., isolated from soil.</title>
        <authorList>
            <person name="Yuki K."/>
            <person name="Matsubara H."/>
            <person name="Yamaguchi S."/>
        </authorList>
    </citation>
    <scope>NUCLEOTIDE SEQUENCE [LARGE SCALE GENOMIC DNA]</scope>
    <source>
        <strain evidence="2 3">LOB 377</strain>
    </source>
</reference>
<evidence type="ECO:0000313" key="3">
    <source>
        <dbReference type="Proteomes" id="UP000637074"/>
    </source>
</evidence>
<comment type="caution">
    <text evidence="2">The sequence shown here is derived from an EMBL/GenBank/DDBJ whole genome shotgun (WGS) entry which is preliminary data.</text>
</comment>
<dbReference type="Pfam" id="PF13488">
    <property type="entry name" value="Gly-zipper_Omp"/>
    <property type="match status" value="1"/>
</dbReference>
<protein>
    <recommendedName>
        <fullName evidence="1">Glycine zipper domain-containing protein</fullName>
    </recommendedName>
</protein>
<sequence>MASKIIIHPDTVKSSIAGLDQNIARLLSVQNNAVGLRYSVDPKILNRKNLGYRLAKACAELDDTAAQMKRLKSFATASAEQYQAAEKSLDKKFDTLTDKLNPVYEALNNRLASDTYELYNDTVGRLGDVLHGLQYMGGAGIMHLLGFKFNDIDGVLRKFEVAEEVLYKNRKIPVGKLIQKVEGSRFNFLARLMVNYKTLFKFKDKSLAELIYKRFSGLFPKDIVNLSNSVSKLKHDWLDAASLKDGLNAVKNQSGQVLKSALKVGKANMLTAALITAGVETVGAGIKITENYSIYGGNIEKLKEENAKVVGSAVYKTGVVTATSVGGAVIGGAIGSLAGPVGTVIGASAGGFVGSLVGDWVTEKTPEFVNKTALHFKDSIYNVTEGIASGVNKVKDGFESVKSHASNLLNGSKKFFGFGH</sequence>
<evidence type="ECO:0000259" key="1">
    <source>
        <dbReference type="Pfam" id="PF13488"/>
    </source>
</evidence>
<dbReference type="RefSeq" id="WP_191274782.1">
    <property type="nucleotide sequence ID" value="NZ_BNDS01000016.1"/>
</dbReference>
<gene>
    <name evidence="2" type="ORF">AM1BK_33800</name>
</gene>
<name>A0ABQ3N8H3_9BACI</name>
<keyword evidence="3" id="KW-1185">Reference proteome</keyword>
<dbReference type="Proteomes" id="UP000637074">
    <property type="component" value="Unassembled WGS sequence"/>
</dbReference>
<dbReference type="InterPro" id="IPR039567">
    <property type="entry name" value="Gly-zipper"/>
</dbReference>
<feature type="domain" description="Glycine zipper" evidence="1">
    <location>
        <begin position="324"/>
        <end position="364"/>
    </location>
</feature>
<accession>A0ABQ3N8H3</accession>